<reference evidence="3" key="1">
    <citation type="submission" date="2016-02" db="EMBL/GenBank/DDBJ databases">
        <authorList>
            <person name="Holder M.E."/>
            <person name="Ajami N.J."/>
            <person name="Petrosino J.F."/>
        </authorList>
    </citation>
    <scope>NUCLEOTIDE SEQUENCE [LARGE SCALE GENOMIC DNA]</scope>
    <source>
        <strain evidence="3">CCUG 45958</strain>
    </source>
</reference>
<sequence length="519" mass="56253">MAIRITQSMMYSDMVGQMQKNLAAYMESNEQGSTQKKINRPSDDPAGAYRVLTTRDDLNATAQYQTNVDTARGWLELADSVLSTRVSTLFQDLESLAQQASNTEMSAENRKQIGERVKQIFGQLLNLSNTEFEGKSLFAGHKYDKNAFEQGLALTSWDDNWSGDISQGNYSIQGASDTSMMLQFTSNGNLSDPATYRWSKDGGTTWNDGTVQVNAGPPQTYDMVADGVTVTMKQDMAVNAADVDAGPGAENGTLVYIRPTAVYQGDDKDPPPEMTVMGGQQGLRASASGTFSKNMLVRMDEPAAGVDLNTTGEEFTWSYSTDGGSTWVTAKGQTSGGGTVRLPVPGGYMDLDATTAAGGTTVPAGAQVMIHPSRADLNYEILKDTYISVNGIGKDIFGGYYQGKPAIEGDANVFEVVGNLIAYCENNNATGCGQSLAALKKAHERITTEADRYGGLENRVEMAADVLSFQKLDQQERLSYTEDIDLTELLTKLTRQQLTYQTVLQSSSMIMKLSLANYI</sequence>
<dbReference type="GO" id="GO:0005198">
    <property type="term" value="F:structural molecule activity"/>
    <property type="evidence" value="ECO:0007669"/>
    <property type="project" value="InterPro"/>
</dbReference>
<accession>A0A0X8JL52</accession>
<feature type="domain" description="Flagellin N-terminal" evidence="1">
    <location>
        <begin position="6"/>
        <end position="141"/>
    </location>
</feature>
<gene>
    <name evidence="2" type="ORF">AXF13_11395</name>
</gene>
<dbReference type="InterPro" id="IPR001492">
    <property type="entry name" value="Flagellin"/>
</dbReference>
<evidence type="ECO:0000313" key="3">
    <source>
        <dbReference type="Proteomes" id="UP000069241"/>
    </source>
</evidence>
<dbReference type="Proteomes" id="UP000069241">
    <property type="component" value="Chromosome"/>
</dbReference>
<keyword evidence="2" id="KW-0282">Flagellum</keyword>
<dbReference type="InterPro" id="IPR001029">
    <property type="entry name" value="Flagellin_N"/>
</dbReference>
<dbReference type="PANTHER" id="PTHR42792">
    <property type="entry name" value="FLAGELLIN"/>
    <property type="match status" value="1"/>
</dbReference>
<dbReference type="NCBIfam" id="TIGR02550">
    <property type="entry name" value="flagell_flgL"/>
    <property type="match status" value="1"/>
</dbReference>
<protein>
    <submittedName>
        <fullName evidence="2">Flagellar hook protein</fullName>
    </submittedName>
</protein>
<keyword evidence="3" id="KW-1185">Reference proteome</keyword>
<dbReference type="STRING" id="44742.AXF13_11395"/>
<organism evidence="2 3">
    <name type="scientific">Desulfovibrio fairfieldensis</name>
    <dbReference type="NCBI Taxonomy" id="44742"/>
    <lineage>
        <taxon>Bacteria</taxon>
        <taxon>Pseudomonadati</taxon>
        <taxon>Thermodesulfobacteriota</taxon>
        <taxon>Desulfovibrionia</taxon>
        <taxon>Desulfovibrionales</taxon>
        <taxon>Desulfovibrionaceae</taxon>
        <taxon>Desulfovibrio</taxon>
    </lineage>
</organism>
<dbReference type="SUPFAM" id="SSF64518">
    <property type="entry name" value="Phase 1 flagellin"/>
    <property type="match status" value="1"/>
</dbReference>
<name>A0A0X8JL52_9BACT</name>
<dbReference type="Pfam" id="PF00669">
    <property type="entry name" value="Flagellin_N"/>
    <property type="match status" value="1"/>
</dbReference>
<dbReference type="GO" id="GO:0009424">
    <property type="term" value="C:bacterial-type flagellum hook"/>
    <property type="evidence" value="ECO:0007669"/>
    <property type="project" value="InterPro"/>
</dbReference>
<dbReference type="AlphaFoldDB" id="A0A0X8JL52"/>
<dbReference type="GO" id="GO:0071973">
    <property type="term" value="P:bacterial-type flagellum-dependent cell motility"/>
    <property type="evidence" value="ECO:0007669"/>
    <property type="project" value="InterPro"/>
</dbReference>
<dbReference type="KEGG" id="dfi:AXF13_11395"/>
<dbReference type="RefSeq" id="WP_062253383.1">
    <property type="nucleotide sequence ID" value="NZ_CP014229.1"/>
</dbReference>
<dbReference type="EMBL" id="CP014229">
    <property type="protein sequence ID" value="AMD90677.1"/>
    <property type="molecule type" value="Genomic_DNA"/>
</dbReference>
<keyword evidence="2" id="KW-0966">Cell projection</keyword>
<proteinExistence type="predicted"/>
<dbReference type="Gene3D" id="1.20.1330.10">
    <property type="entry name" value="f41 fragment of flagellin, N-terminal domain"/>
    <property type="match status" value="2"/>
</dbReference>
<dbReference type="InterPro" id="IPR013384">
    <property type="entry name" value="Flagell_FlgL"/>
</dbReference>
<dbReference type="PANTHER" id="PTHR42792:SF1">
    <property type="entry name" value="FLAGELLAR HOOK-ASSOCIATED PROTEIN 3"/>
    <property type="match status" value="1"/>
</dbReference>
<evidence type="ECO:0000313" key="2">
    <source>
        <dbReference type="EMBL" id="AMD90677.1"/>
    </source>
</evidence>
<evidence type="ECO:0000259" key="1">
    <source>
        <dbReference type="Pfam" id="PF00669"/>
    </source>
</evidence>
<keyword evidence="2" id="KW-0969">Cilium</keyword>